<evidence type="ECO:0000256" key="1">
    <source>
        <dbReference type="SAM" id="MobiDB-lite"/>
    </source>
</evidence>
<comment type="caution">
    <text evidence="2">The sequence shown here is derived from an EMBL/GenBank/DDBJ whole genome shotgun (WGS) entry which is preliminary data.</text>
</comment>
<protein>
    <submittedName>
        <fullName evidence="2">Uncharacterized protein</fullName>
    </submittedName>
</protein>
<sequence>MANASTRVKKAPGIRPRTRAEWKKALGDVKREYRNRRYRSCATRCEDLLDGANTLKTAEAVQLVYLHFYAATSLEMQVRSLHHASSYRLTLRDQARLHYLQAATLSESEARSLDEGTPDLSAGDDDVSTRTNSPTPTVTSSGESAGKTDRIKTLVRVDSPTLGVAEYGEAAHDDKQEPLCLPLASIATPGSTVSAVEDAEARRNAMQRYASTLSALHRQIVTVHLPALNDDAAPTSGLDEEPKAVDIKSKCERLRREGGRKRFDAGRYERLREAALADLGN</sequence>
<feature type="region of interest" description="Disordered" evidence="1">
    <location>
        <begin position="107"/>
        <end position="153"/>
    </location>
</feature>
<dbReference type="EMBL" id="MU251285">
    <property type="protein sequence ID" value="KAG9250002.1"/>
    <property type="molecule type" value="Genomic_DNA"/>
</dbReference>
<keyword evidence="3" id="KW-1185">Reference proteome</keyword>
<evidence type="ECO:0000313" key="3">
    <source>
        <dbReference type="Proteomes" id="UP000887229"/>
    </source>
</evidence>
<feature type="compositionally biased region" description="Polar residues" evidence="1">
    <location>
        <begin position="129"/>
        <end position="143"/>
    </location>
</feature>
<evidence type="ECO:0000313" key="2">
    <source>
        <dbReference type="EMBL" id="KAG9250002.1"/>
    </source>
</evidence>
<reference evidence="2" key="1">
    <citation type="journal article" date="2021" name="IMA Fungus">
        <title>Genomic characterization of three marine fungi, including Emericellopsis atlantica sp. nov. with signatures of a generalist lifestyle and marine biomass degradation.</title>
        <authorList>
            <person name="Hagestad O.C."/>
            <person name="Hou L."/>
            <person name="Andersen J.H."/>
            <person name="Hansen E.H."/>
            <person name="Altermark B."/>
            <person name="Li C."/>
            <person name="Kuhnert E."/>
            <person name="Cox R.J."/>
            <person name="Crous P.W."/>
            <person name="Spatafora J.W."/>
            <person name="Lail K."/>
            <person name="Amirebrahimi M."/>
            <person name="Lipzen A."/>
            <person name="Pangilinan J."/>
            <person name="Andreopoulos W."/>
            <person name="Hayes R.D."/>
            <person name="Ng V."/>
            <person name="Grigoriev I.V."/>
            <person name="Jackson S.A."/>
            <person name="Sutton T.D.S."/>
            <person name="Dobson A.D.W."/>
            <person name="Rama T."/>
        </authorList>
    </citation>
    <scope>NUCLEOTIDE SEQUENCE</scope>
    <source>
        <strain evidence="2">TS7</strain>
    </source>
</reference>
<dbReference type="GeneID" id="70292633"/>
<proteinExistence type="predicted"/>
<gene>
    <name evidence="2" type="ORF">F5Z01DRAFT_630522</name>
</gene>
<organism evidence="2 3">
    <name type="scientific">Emericellopsis atlantica</name>
    <dbReference type="NCBI Taxonomy" id="2614577"/>
    <lineage>
        <taxon>Eukaryota</taxon>
        <taxon>Fungi</taxon>
        <taxon>Dikarya</taxon>
        <taxon>Ascomycota</taxon>
        <taxon>Pezizomycotina</taxon>
        <taxon>Sordariomycetes</taxon>
        <taxon>Hypocreomycetidae</taxon>
        <taxon>Hypocreales</taxon>
        <taxon>Bionectriaceae</taxon>
        <taxon>Emericellopsis</taxon>
    </lineage>
</organism>
<dbReference type="AlphaFoldDB" id="A0A9P8CKF8"/>
<dbReference type="RefSeq" id="XP_046113926.1">
    <property type="nucleotide sequence ID" value="XM_046261730.1"/>
</dbReference>
<dbReference type="Proteomes" id="UP000887229">
    <property type="component" value="Unassembled WGS sequence"/>
</dbReference>
<name>A0A9P8CKF8_9HYPO</name>
<accession>A0A9P8CKF8</accession>
<dbReference type="OrthoDB" id="3641178at2759"/>